<dbReference type="Proteomes" id="UP000182932">
    <property type="component" value="Unassembled WGS sequence"/>
</dbReference>
<dbReference type="GO" id="GO:0016780">
    <property type="term" value="F:phosphotransferase activity, for other substituted phosphate groups"/>
    <property type="evidence" value="ECO:0007669"/>
    <property type="project" value="TreeGrafter"/>
</dbReference>
<dbReference type="AlphaFoldDB" id="A0A975ZQ56"/>
<dbReference type="GO" id="GO:0000271">
    <property type="term" value="P:polysaccharide biosynthetic process"/>
    <property type="evidence" value="ECO:0007669"/>
    <property type="project" value="UniProtKB-KW"/>
</dbReference>
<keyword evidence="2" id="KW-0270">Exopolysaccharide synthesis</keyword>
<evidence type="ECO:0000259" key="3">
    <source>
        <dbReference type="Pfam" id="PF02397"/>
    </source>
</evidence>
<accession>A0A975ZQ56</accession>
<keyword evidence="4" id="KW-0808">Transferase</keyword>
<evidence type="ECO:0000313" key="5">
    <source>
        <dbReference type="Proteomes" id="UP000182932"/>
    </source>
</evidence>
<organism evidence="4 5">
    <name type="scientific">Marinovum algicola</name>
    <dbReference type="NCBI Taxonomy" id="42444"/>
    <lineage>
        <taxon>Bacteria</taxon>
        <taxon>Pseudomonadati</taxon>
        <taxon>Pseudomonadota</taxon>
        <taxon>Alphaproteobacteria</taxon>
        <taxon>Rhodobacterales</taxon>
        <taxon>Roseobacteraceae</taxon>
        <taxon>Marinovum</taxon>
    </lineage>
</organism>
<sequence length="137" mass="15561">MKFRSMLPAANIARGANDPLETHRITTLGQFLRKSRLDELPQVLNVLRGDMSLIGPRPDYFHHARYYLRVIPGYRARHRVRPGISGLAQTQLGYAAGLDATAAKVRADLYYIENAGFRLETWIFWRTVLTVLGRHGA</sequence>
<dbReference type="Pfam" id="PF02397">
    <property type="entry name" value="Bac_transf"/>
    <property type="match status" value="1"/>
</dbReference>
<gene>
    <name evidence="4" type="ORF">SAMN04487940_11874</name>
</gene>
<name>A0A975ZQ56_9RHOB</name>
<dbReference type="InterPro" id="IPR003362">
    <property type="entry name" value="Bact_transf"/>
</dbReference>
<feature type="domain" description="Bacterial sugar transferase" evidence="3">
    <location>
        <begin position="1"/>
        <end position="132"/>
    </location>
</feature>
<evidence type="ECO:0000256" key="2">
    <source>
        <dbReference type="ARBA" id="ARBA00023169"/>
    </source>
</evidence>
<keyword evidence="5" id="KW-1185">Reference proteome</keyword>
<evidence type="ECO:0000313" key="4">
    <source>
        <dbReference type="EMBL" id="SEK01484.1"/>
    </source>
</evidence>
<dbReference type="EMBL" id="FNYY01000018">
    <property type="protein sequence ID" value="SEK01484.1"/>
    <property type="molecule type" value="Genomic_DNA"/>
</dbReference>
<proteinExistence type="inferred from homology"/>
<reference evidence="4 5" key="1">
    <citation type="submission" date="2016-10" db="EMBL/GenBank/DDBJ databases">
        <authorList>
            <person name="Varghese N."/>
            <person name="Submissions S."/>
        </authorList>
    </citation>
    <scope>NUCLEOTIDE SEQUENCE [LARGE SCALE GENOMIC DNA]</scope>
    <source>
        <strain evidence="4 5">FF3</strain>
    </source>
</reference>
<dbReference type="PANTHER" id="PTHR30576:SF0">
    <property type="entry name" value="UNDECAPRENYL-PHOSPHATE N-ACETYLGALACTOSAMINYL 1-PHOSPHATE TRANSFERASE-RELATED"/>
    <property type="match status" value="1"/>
</dbReference>
<evidence type="ECO:0000256" key="1">
    <source>
        <dbReference type="ARBA" id="ARBA00006464"/>
    </source>
</evidence>
<comment type="caution">
    <text evidence="4">The sequence shown here is derived from an EMBL/GenBank/DDBJ whole genome shotgun (WGS) entry which is preliminary data.</text>
</comment>
<comment type="similarity">
    <text evidence="1">Belongs to the bacterial sugar transferase family.</text>
</comment>
<dbReference type="PANTHER" id="PTHR30576">
    <property type="entry name" value="COLANIC BIOSYNTHESIS UDP-GLUCOSE LIPID CARRIER TRANSFERASE"/>
    <property type="match status" value="1"/>
</dbReference>
<protein>
    <submittedName>
        <fullName evidence="4">Sugar transferase</fullName>
    </submittedName>
</protein>